<dbReference type="Proteomes" id="UP000075613">
    <property type="component" value="Unassembled WGS sequence"/>
</dbReference>
<dbReference type="EMBL" id="LRBG01000037">
    <property type="protein sequence ID" value="KXU83835.1"/>
    <property type="molecule type" value="Genomic_DNA"/>
</dbReference>
<keyword evidence="2" id="KW-1185">Reference proteome</keyword>
<organism evidence="1 2">
    <name type="scientific">Paraburkholderia monticola</name>
    <dbReference type="NCBI Taxonomy" id="1399968"/>
    <lineage>
        <taxon>Bacteria</taxon>
        <taxon>Pseudomonadati</taxon>
        <taxon>Pseudomonadota</taxon>
        <taxon>Betaproteobacteria</taxon>
        <taxon>Burkholderiales</taxon>
        <taxon>Burkholderiaceae</taxon>
        <taxon>Paraburkholderia</taxon>
    </lineage>
</organism>
<proteinExistence type="predicted"/>
<comment type="caution">
    <text evidence="1">The sequence shown here is derived from an EMBL/GenBank/DDBJ whole genome shotgun (WGS) entry which is preliminary data.</text>
</comment>
<protein>
    <submittedName>
        <fullName evidence="1">Uncharacterized protein</fullName>
    </submittedName>
</protein>
<evidence type="ECO:0000313" key="1">
    <source>
        <dbReference type="EMBL" id="KXU83835.1"/>
    </source>
</evidence>
<reference evidence="1 2" key="1">
    <citation type="journal article" date="2015" name="Int. J. Syst. Evol. Microbiol.">
        <title>Burkholderia monticola sp. nov., isolated from mountain soil.</title>
        <authorList>
            <person name="Baek I."/>
            <person name="Seo B."/>
            <person name="Lee I."/>
            <person name="Yi H."/>
            <person name="Chun J."/>
        </authorList>
    </citation>
    <scope>NUCLEOTIDE SEQUENCE [LARGE SCALE GENOMIC DNA]</scope>
    <source>
        <strain evidence="1 2">JC2948</strain>
    </source>
</reference>
<name>A0A149PFI9_9BURK</name>
<accession>A0A149PFI9</accession>
<evidence type="ECO:0000313" key="2">
    <source>
        <dbReference type="Proteomes" id="UP000075613"/>
    </source>
</evidence>
<gene>
    <name evidence="1" type="ORF">CI15_25180</name>
</gene>
<dbReference type="AlphaFoldDB" id="A0A149PFI9"/>
<sequence length="94" mass="11062">MHRQIGNQLPFNARASWWQVSFLGVQDRKLKRRIAVLPTNWPQYGHSLVAEPKRNRNRTLLRITKLDAVKTFCPHKPEWSIKLVPLQMGDLYIS</sequence>